<evidence type="ECO:0000256" key="4">
    <source>
        <dbReference type="ARBA" id="ARBA00022821"/>
    </source>
</evidence>
<keyword evidence="5" id="KW-0067">ATP-binding</keyword>
<feature type="compositionally biased region" description="Pro residues" evidence="6">
    <location>
        <begin position="1588"/>
        <end position="1622"/>
    </location>
</feature>
<evidence type="ECO:0000313" key="10">
    <source>
        <dbReference type="EMBL" id="KAF7154347.1"/>
    </source>
</evidence>
<dbReference type="Gene3D" id="1.10.8.430">
    <property type="entry name" value="Helical domain of apoptotic protease-activating factors"/>
    <property type="match status" value="1"/>
</dbReference>
<keyword evidence="5" id="KW-0547">Nucleotide-binding</keyword>
<accession>A0A834LXA5</accession>
<proteinExistence type="inferred from homology"/>
<dbReference type="Pfam" id="PF13968">
    <property type="entry name" value="DUF4220"/>
    <property type="match status" value="1"/>
</dbReference>
<evidence type="ECO:0000256" key="1">
    <source>
        <dbReference type="ARBA" id="ARBA00008894"/>
    </source>
</evidence>
<evidence type="ECO:0000259" key="8">
    <source>
        <dbReference type="Pfam" id="PF13968"/>
    </source>
</evidence>
<protein>
    <recommendedName>
        <fullName evidence="12">AAA+ ATPase domain-containing protein</fullName>
    </recommendedName>
</protein>
<name>A0A834LXA5_RHOSS</name>
<dbReference type="OrthoDB" id="1579323at2759"/>
<dbReference type="Gene3D" id="1.10.10.10">
    <property type="entry name" value="Winged helix-like DNA-binding domain superfamily/Winged helix DNA-binding domain"/>
    <property type="match status" value="1"/>
</dbReference>
<evidence type="ECO:0000256" key="3">
    <source>
        <dbReference type="ARBA" id="ARBA00022737"/>
    </source>
</evidence>
<organism evidence="10 11">
    <name type="scientific">Rhododendron simsii</name>
    <name type="common">Sims's rhododendron</name>
    <dbReference type="NCBI Taxonomy" id="118357"/>
    <lineage>
        <taxon>Eukaryota</taxon>
        <taxon>Viridiplantae</taxon>
        <taxon>Streptophyta</taxon>
        <taxon>Embryophyta</taxon>
        <taxon>Tracheophyta</taxon>
        <taxon>Spermatophyta</taxon>
        <taxon>Magnoliopsida</taxon>
        <taxon>eudicotyledons</taxon>
        <taxon>Gunneridae</taxon>
        <taxon>Pentapetalae</taxon>
        <taxon>asterids</taxon>
        <taxon>Ericales</taxon>
        <taxon>Ericaceae</taxon>
        <taxon>Ericoideae</taxon>
        <taxon>Rhodoreae</taxon>
        <taxon>Rhododendron</taxon>
    </lineage>
</organism>
<reference evidence="10" key="1">
    <citation type="submission" date="2019-11" db="EMBL/GenBank/DDBJ databases">
        <authorList>
            <person name="Liu Y."/>
            <person name="Hou J."/>
            <person name="Li T.-Q."/>
            <person name="Guan C.-H."/>
            <person name="Wu X."/>
            <person name="Wu H.-Z."/>
            <person name="Ling F."/>
            <person name="Zhang R."/>
            <person name="Shi X.-G."/>
            <person name="Ren J.-P."/>
            <person name="Chen E.-F."/>
            <person name="Sun J.-M."/>
        </authorList>
    </citation>
    <scope>NUCLEOTIDE SEQUENCE</scope>
    <source>
        <strain evidence="10">Adult_tree_wgs_1</strain>
        <tissue evidence="10">Leaves</tissue>
    </source>
</reference>
<feature type="compositionally biased region" description="Polar residues" evidence="6">
    <location>
        <begin position="1664"/>
        <end position="1674"/>
    </location>
</feature>
<evidence type="ECO:0008006" key="12">
    <source>
        <dbReference type="Google" id="ProtNLM"/>
    </source>
</evidence>
<feature type="region of interest" description="Disordered" evidence="6">
    <location>
        <begin position="1567"/>
        <end position="1674"/>
    </location>
</feature>
<dbReference type="PANTHER" id="PTHR33463:SF198">
    <property type="entry name" value="RPP4C3"/>
    <property type="match status" value="1"/>
</dbReference>
<gene>
    <name evidence="10" type="ORF">RHSIM_Rhsim01G0020600</name>
</gene>
<dbReference type="InterPro" id="IPR042197">
    <property type="entry name" value="Apaf_helical"/>
</dbReference>
<feature type="domain" description="Disease resistance protein At4g27190-like leucine-rich repeats" evidence="9">
    <location>
        <begin position="1184"/>
        <end position="1253"/>
    </location>
</feature>
<sequence length="1674" mass="190383">MCFLGGIIELSVCKAFDEAVKAASKAGKYVLQYRTNLDKLRIEMRSLQYLKGTIERRVNGAMDSGEVIEDAVSSWQEDAGRMENEAQQLIGQVEARMHCFACSCPNIKWRYQLGKQAEEKTAAVNQLAAQGSRFDVVSHPKPPPPELEFPSAQNYVHFDSRTPIFDDIVGALKDPNVKMIGIYGLGGVGKTTLVEKVAKKVLDDGTFKQVPLVAVSKDLNVKEIQKKLADRLNFALDITKDEQGRANELWHKFKNGEKLYLVILDDIWEKVDLKAIGIPIADGTTGCKVVLTSRNKDLLRITMKADKNFSIAELSEAEAWDLFKKKVGNTIESRPEIDFLARQVCRKCKGLPVAINALGAALEEKPVHVWNDALKKLERYMITNIEGINQTVWASLKLSYDMLGSPEAKSCFLLCCLFLEDADISIDDLTRHCVANSLLSQNPYTLDEARNAVHTVVDALKSASLLSTVVDALKSAPLLSTDYHENVVKIHDVIRDVGISIAREEKSFLIDHGAHEWPRNNRNVTSYSAISLSFKSIKGLPNGLEYPQLHTLMVDNSELSDLEVPDNFFNGMIQLTVVSFTRMRMRRLPSSLSKLANLRMLYLNACELDDIAIIKELKSNLEVLSLRGSSIEALPLEIGQLTGLRVLDLQDCDKLKAIPRGVISKLISLEEMYFPENFDKWEAIIDKQEDTSNGENVNLEELRELLSTGRLTTLHIHILNVMLLSKEDLIFANLKGFKILLGSKIENFKKLISGRCMLELNGIQLRNEFIPLVDKADVVFLSDIKGLKKVLYDRGVGNRFPDLKYLKVTSCDHLEYLFGEPIQGLNHLSPFNNLTVLIIEYCKLKYLFSPTIARGFVHLEKLKVQSCRMMKAIVGFEGRNDEDEITSEVRFSKLKQLELVYLPNLISFDARKEKMGTTMGCSYACAQPLFSEKVIFPGLESLTIEKLDNIIKIWDKQSIAHVLEEQGSFCQLKSVDVQKCAKLMHVFPSDMHPQLKNLERLDVYWCKTMKGIAEFEGEIDQDGHRNEVIFPVLEKLSIRKVHKIIEIWDKQSIAVLEEQGSFYQLTDLDVFECKKLMHVFLSKMHSPLKNLKVLRVSDCPTMEGIVEFEGEGDEDGLRNEVCFGKLSYLELYGLPNLESFCTKLEKAGTTEGNSTIHALPLFNGKVIFPVLKKLSIRKVRKIIENWDKQSIAVLEEQGSFCQLTDLNVSDCEKLMHVFPSKMHSPLKNLKVLRVSDCLTMEGIVEFEGEIDEDGLKNEILHLKTKEEDDGHVEENWHEMDIAITVVLTVGAVALEIYAAIEIFSSNWIMLWLIKQGRGEWVIWLSQRFPWLFNREKKYWSQMMGQFDLLGYCLKHTEPDVQISPSRKLIRSVLGHNYEVKWDKSRHKTVYFVHPPVYNAILEYFHKPWIGSSISDSLIRELDQIWAIVGDPNKPGSFLFIIKRLHLATEICYRLEGEWDAGHHSGSDPTTLWMEDREASKALSDYMMYLLVMQTSLLPNVGPLFPLERDLNNPRRLAGDAGDMDGACHYLLSREEEYRMVAEHLKGKEKPKRWEIIKLICLCDLPPPMRPPDDLPPPMQQPGDRRPPRPPPFRSPGIQRPPRPLPGDLPPPMRPPDDLPPPMQQLGDRRPPRPPPFRPLGNRQPPRSPPMRPPGDRQLPMRCFSQDSQWMHENN</sequence>
<keyword evidence="4" id="KW-0611">Plant defense</keyword>
<dbReference type="InterPro" id="IPR050905">
    <property type="entry name" value="Plant_NBS-LRR"/>
</dbReference>
<dbReference type="SUPFAM" id="SSF52058">
    <property type="entry name" value="L domain-like"/>
    <property type="match status" value="1"/>
</dbReference>
<dbReference type="GO" id="GO:0005524">
    <property type="term" value="F:ATP binding"/>
    <property type="evidence" value="ECO:0007669"/>
    <property type="project" value="UniProtKB-KW"/>
</dbReference>
<evidence type="ECO:0000256" key="5">
    <source>
        <dbReference type="ARBA" id="ARBA00022840"/>
    </source>
</evidence>
<feature type="domain" description="Disease resistance protein At4g27190-like leucine-rich repeats" evidence="9">
    <location>
        <begin position="948"/>
        <end position="1055"/>
    </location>
</feature>
<dbReference type="Pfam" id="PF00931">
    <property type="entry name" value="NB-ARC"/>
    <property type="match status" value="1"/>
</dbReference>
<keyword evidence="3" id="KW-0677">Repeat</keyword>
<dbReference type="Pfam" id="PF23247">
    <property type="entry name" value="LRR_RPS2"/>
    <property type="match status" value="4"/>
</dbReference>
<dbReference type="PRINTS" id="PR00364">
    <property type="entry name" value="DISEASERSIST"/>
</dbReference>
<dbReference type="Proteomes" id="UP000626092">
    <property type="component" value="Unassembled WGS sequence"/>
</dbReference>
<keyword evidence="2" id="KW-0433">Leucine-rich repeat</keyword>
<dbReference type="InterPro" id="IPR032675">
    <property type="entry name" value="LRR_dom_sf"/>
</dbReference>
<dbReference type="EMBL" id="WJXA01000001">
    <property type="protein sequence ID" value="KAF7154347.1"/>
    <property type="molecule type" value="Genomic_DNA"/>
</dbReference>
<dbReference type="InterPro" id="IPR002182">
    <property type="entry name" value="NB-ARC"/>
</dbReference>
<dbReference type="GO" id="GO:0006952">
    <property type="term" value="P:defense response"/>
    <property type="evidence" value="ECO:0007669"/>
    <property type="project" value="UniProtKB-KW"/>
</dbReference>
<feature type="domain" description="DUF4220" evidence="8">
    <location>
        <begin position="1273"/>
        <end position="1350"/>
    </location>
</feature>
<dbReference type="InterPro" id="IPR057135">
    <property type="entry name" value="At4g27190-like_LRR"/>
</dbReference>
<dbReference type="SUPFAM" id="SSF52540">
    <property type="entry name" value="P-loop containing nucleoside triphosphate hydrolases"/>
    <property type="match status" value="1"/>
</dbReference>
<dbReference type="FunFam" id="1.10.8.430:FF:000003">
    <property type="entry name" value="Probable disease resistance protein At5g66910"/>
    <property type="match status" value="1"/>
</dbReference>
<evidence type="ECO:0000256" key="2">
    <source>
        <dbReference type="ARBA" id="ARBA00022614"/>
    </source>
</evidence>
<feature type="compositionally biased region" description="Pro residues" evidence="6">
    <location>
        <begin position="1567"/>
        <end position="1579"/>
    </location>
</feature>
<feature type="domain" description="Disease resistance protein At4g27190-like leucine-rich repeats" evidence="9">
    <location>
        <begin position="830"/>
        <end position="905"/>
    </location>
</feature>
<keyword evidence="11" id="KW-1185">Reference proteome</keyword>
<dbReference type="InterPro" id="IPR036388">
    <property type="entry name" value="WH-like_DNA-bd_sf"/>
</dbReference>
<dbReference type="InterPro" id="IPR027417">
    <property type="entry name" value="P-loop_NTPase"/>
</dbReference>
<evidence type="ECO:0000259" key="9">
    <source>
        <dbReference type="Pfam" id="PF23247"/>
    </source>
</evidence>
<evidence type="ECO:0000259" key="7">
    <source>
        <dbReference type="Pfam" id="PF00931"/>
    </source>
</evidence>
<evidence type="ECO:0000313" key="11">
    <source>
        <dbReference type="Proteomes" id="UP000626092"/>
    </source>
</evidence>
<dbReference type="Gene3D" id="3.80.10.10">
    <property type="entry name" value="Ribonuclease Inhibitor"/>
    <property type="match status" value="3"/>
</dbReference>
<evidence type="ECO:0000256" key="6">
    <source>
        <dbReference type="SAM" id="MobiDB-lite"/>
    </source>
</evidence>
<dbReference type="InterPro" id="IPR025315">
    <property type="entry name" value="DUF4220"/>
</dbReference>
<dbReference type="GO" id="GO:0043531">
    <property type="term" value="F:ADP binding"/>
    <property type="evidence" value="ECO:0007669"/>
    <property type="project" value="InterPro"/>
</dbReference>
<comment type="similarity">
    <text evidence="1">Belongs to the disease resistance NB-LRR family.</text>
</comment>
<dbReference type="FunFam" id="3.40.50.300:FF:001091">
    <property type="entry name" value="Probable disease resistance protein At1g61300"/>
    <property type="match status" value="1"/>
</dbReference>
<dbReference type="PANTHER" id="PTHR33463">
    <property type="entry name" value="NB-ARC DOMAIN-CONTAINING PROTEIN-RELATED"/>
    <property type="match status" value="1"/>
</dbReference>
<dbReference type="Gene3D" id="3.40.50.300">
    <property type="entry name" value="P-loop containing nucleotide triphosphate hydrolases"/>
    <property type="match status" value="1"/>
</dbReference>
<feature type="domain" description="Disease resistance protein At4g27190-like leucine-rich repeats" evidence="9">
    <location>
        <begin position="1059"/>
        <end position="1143"/>
    </location>
</feature>
<feature type="domain" description="NB-ARC" evidence="7">
    <location>
        <begin position="166"/>
        <end position="329"/>
    </location>
</feature>
<comment type="caution">
    <text evidence="10">The sequence shown here is derived from an EMBL/GenBank/DDBJ whole genome shotgun (WGS) entry which is preliminary data.</text>
</comment>